<gene>
    <name evidence="2" type="ORF">Aory04_001299800</name>
</gene>
<reference evidence="2" key="1">
    <citation type="submission" date="2023-04" db="EMBL/GenBank/DDBJ databases">
        <title>Aspergillus oryzae NBRC 4228.</title>
        <authorList>
            <person name="Ichikawa N."/>
            <person name="Sato H."/>
            <person name="Tonouchi N."/>
        </authorList>
    </citation>
    <scope>NUCLEOTIDE SEQUENCE</scope>
    <source>
        <strain evidence="2">NBRC 4228</strain>
    </source>
</reference>
<organism evidence="2 3">
    <name type="scientific">Aspergillus oryzae</name>
    <name type="common">Yellow koji mold</name>
    <dbReference type="NCBI Taxonomy" id="5062"/>
    <lineage>
        <taxon>Eukaryota</taxon>
        <taxon>Fungi</taxon>
        <taxon>Dikarya</taxon>
        <taxon>Ascomycota</taxon>
        <taxon>Pezizomycotina</taxon>
        <taxon>Eurotiomycetes</taxon>
        <taxon>Eurotiomycetidae</taxon>
        <taxon>Eurotiales</taxon>
        <taxon>Aspergillaceae</taxon>
        <taxon>Aspergillus</taxon>
        <taxon>Aspergillus subgen. Circumdati</taxon>
    </lineage>
</organism>
<proteinExistence type="predicted"/>
<accession>A0AAN4YWS0</accession>
<sequence length="115" mass="12506">MLRHDRERRDLAVNDGVHESEHVVGADGRKSVPEDPVIDLRPDIAEIHPGLVCSEESGCFRAREVAGDDGANGPAEEPASIGAGNAEEACWDRSVRLVGDVFIDGEDLIHDFEYV</sequence>
<dbReference type="AlphaFoldDB" id="A0AAN4YWS0"/>
<dbReference type="Proteomes" id="UP001165205">
    <property type="component" value="Unassembled WGS sequence"/>
</dbReference>
<dbReference type="EMBL" id="BSYA01000289">
    <property type="protein sequence ID" value="GMG38264.1"/>
    <property type="molecule type" value="Genomic_DNA"/>
</dbReference>
<evidence type="ECO:0000313" key="3">
    <source>
        <dbReference type="Proteomes" id="UP001165205"/>
    </source>
</evidence>
<evidence type="ECO:0000256" key="1">
    <source>
        <dbReference type="SAM" id="MobiDB-lite"/>
    </source>
</evidence>
<comment type="caution">
    <text evidence="2">The sequence shown here is derived from an EMBL/GenBank/DDBJ whole genome shotgun (WGS) entry which is preliminary data.</text>
</comment>
<protein>
    <submittedName>
        <fullName evidence="2">Unnamed protein product</fullName>
    </submittedName>
</protein>
<feature type="region of interest" description="Disordered" evidence="1">
    <location>
        <begin position="1"/>
        <end position="35"/>
    </location>
</feature>
<evidence type="ECO:0000313" key="2">
    <source>
        <dbReference type="EMBL" id="GMG38264.1"/>
    </source>
</evidence>
<name>A0AAN4YWS0_ASPOZ</name>